<proteinExistence type="predicted"/>
<dbReference type="GO" id="GO:0003723">
    <property type="term" value="F:RNA binding"/>
    <property type="evidence" value="ECO:0007669"/>
    <property type="project" value="TreeGrafter"/>
</dbReference>
<dbReference type="GO" id="GO:0009880">
    <property type="term" value="P:embryonic pattern specification"/>
    <property type="evidence" value="ECO:0007669"/>
    <property type="project" value="TreeGrafter"/>
</dbReference>
<dbReference type="InterPro" id="IPR051778">
    <property type="entry name" value="KHDC1"/>
</dbReference>
<evidence type="ECO:0000313" key="2">
    <source>
        <dbReference type="Proteomes" id="UP000052978"/>
    </source>
</evidence>
<dbReference type="GO" id="GO:0032991">
    <property type="term" value="C:protein-containing complex"/>
    <property type="evidence" value="ECO:0007669"/>
    <property type="project" value="TreeGrafter"/>
</dbReference>
<dbReference type="Proteomes" id="UP000052978">
    <property type="component" value="Unassembled WGS sequence"/>
</dbReference>
<organism evidence="1 2">
    <name type="scientific">Myotis brandtii</name>
    <name type="common">Brandt's bat</name>
    <dbReference type="NCBI Taxonomy" id="109478"/>
    <lineage>
        <taxon>Eukaryota</taxon>
        <taxon>Metazoa</taxon>
        <taxon>Chordata</taxon>
        <taxon>Craniata</taxon>
        <taxon>Vertebrata</taxon>
        <taxon>Euteleostomi</taxon>
        <taxon>Mammalia</taxon>
        <taxon>Eutheria</taxon>
        <taxon>Laurasiatheria</taxon>
        <taxon>Chiroptera</taxon>
        <taxon>Yangochiroptera</taxon>
        <taxon>Vespertilionidae</taxon>
        <taxon>Myotis</taxon>
    </lineage>
</organism>
<evidence type="ECO:0000313" key="1">
    <source>
        <dbReference type="EMBL" id="EPQ19987.1"/>
    </source>
</evidence>
<sequence>MVDTANAWKVVEITVFGQPLVQNRLKSVLLSLVSRLWEPHAPDEKMEQLEEFLESRRPAPIARYCQETRRPDLLIYPSSRGAGPFRLSFLLPFA</sequence>
<dbReference type="PANTHER" id="PTHR19447">
    <property type="entry name" value="OOCYTE-EXPRESSED PROTEIN HOMOLOG-RELATED"/>
    <property type="match status" value="1"/>
</dbReference>
<dbReference type="AlphaFoldDB" id="S7QFE9"/>
<gene>
    <name evidence="1" type="ORF">D623_10015434</name>
</gene>
<dbReference type="GO" id="GO:0035088">
    <property type="term" value="P:establishment or maintenance of apical/basal cell polarity"/>
    <property type="evidence" value="ECO:0007669"/>
    <property type="project" value="TreeGrafter"/>
</dbReference>
<protein>
    <submittedName>
        <fullName evidence="1">Oocyte-expressed protein like protein</fullName>
    </submittedName>
</protein>
<dbReference type="PANTHER" id="PTHR19447:SF14">
    <property type="entry name" value="OOCYTE-EXPRESSED PROTEIN HOMOLOG"/>
    <property type="match status" value="1"/>
</dbReference>
<reference evidence="1 2" key="1">
    <citation type="journal article" date="2013" name="Nat. Commun.">
        <title>Genome analysis reveals insights into physiology and longevity of the Brandt's bat Myotis brandtii.</title>
        <authorList>
            <person name="Seim I."/>
            <person name="Fang X."/>
            <person name="Xiong Z."/>
            <person name="Lobanov A.V."/>
            <person name="Huang Z."/>
            <person name="Ma S."/>
            <person name="Feng Y."/>
            <person name="Turanov A.A."/>
            <person name="Zhu Y."/>
            <person name="Lenz T.L."/>
            <person name="Gerashchenko M.V."/>
            <person name="Fan D."/>
            <person name="Hee Yim S."/>
            <person name="Yao X."/>
            <person name="Jordan D."/>
            <person name="Xiong Y."/>
            <person name="Ma Y."/>
            <person name="Lyapunov A.N."/>
            <person name="Chen G."/>
            <person name="Kulakova O.I."/>
            <person name="Sun Y."/>
            <person name="Lee S.G."/>
            <person name="Bronson R.T."/>
            <person name="Moskalev A.A."/>
            <person name="Sunyaev S.R."/>
            <person name="Zhang G."/>
            <person name="Krogh A."/>
            <person name="Wang J."/>
            <person name="Gladyshev V.N."/>
        </authorList>
    </citation>
    <scope>NUCLEOTIDE SEQUENCE [LARGE SCALE GENOMIC DNA]</scope>
</reference>
<accession>S7QFE9</accession>
<keyword evidence="2" id="KW-1185">Reference proteome</keyword>
<name>S7QFE9_MYOBR</name>
<dbReference type="EMBL" id="KE164760">
    <property type="protein sequence ID" value="EPQ19987.1"/>
    <property type="molecule type" value="Genomic_DNA"/>
</dbReference>